<comment type="subunit">
    <text evidence="12">Monomer.</text>
</comment>
<feature type="binding site" evidence="12">
    <location>
        <position position="835"/>
    </location>
    <ligand>
        <name>Zn(2+)</name>
        <dbReference type="ChEBI" id="CHEBI:29105"/>
    </ligand>
</feature>
<keyword evidence="2 12" id="KW-0820">tRNA-binding</keyword>
<evidence type="ECO:0000256" key="5">
    <source>
        <dbReference type="ARBA" id="ARBA00022741"/>
    </source>
</evidence>
<dbReference type="Pfam" id="PF07973">
    <property type="entry name" value="tRNA_SAD"/>
    <property type="match status" value="1"/>
</dbReference>
<dbReference type="InterPro" id="IPR018164">
    <property type="entry name" value="Ala-tRNA-synth_IIc_N"/>
</dbReference>
<dbReference type="InterPro" id="IPR012947">
    <property type="entry name" value="tRNA_SAD"/>
</dbReference>
<dbReference type="CDD" id="cd00673">
    <property type="entry name" value="AlaRS_core"/>
    <property type="match status" value="1"/>
</dbReference>
<dbReference type="AlphaFoldDB" id="A0A8J6C2R0"/>
<comment type="subcellular location">
    <subcellularLocation>
        <location evidence="12">Mitochondrion</location>
    </subcellularLocation>
    <subcellularLocation>
        <location evidence="12">Cytoplasm</location>
    </subcellularLocation>
</comment>
<keyword evidence="7 12" id="KW-0067">ATP-binding</keyword>
<dbReference type="InterPro" id="IPR023033">
    <property type="entry name" value="Ala_tRNA_ligase_euk/bac"/>
</dbReference>
<dbReference type="PANTHER" id="PTHR11777:SF9">
    <property type="entry name" value="ALANINE--TRNA LIGASE, CYTOPLASMIC"/>
    <property type="match status" value="1"/>
</dbReference>
<keyword evidence="4 12" id="KW-0479">Metal-binding</keyword>
<comment type="catalytic activity">
    <reaction evidence="11 12">
        <text>tRNA(Ala) + L-alanine + ATP = L-alanyl-tRNA(Ala) + AMP + diphosphate</text>
        <dbReference type="Rhea" id="RHEA:12540"/>
        <dbReference type="Rhea" id="RHEA-COMP:9657"/>
        <dbReference type="Rhea" id="RHEA-COMP:9923"/>
        <dbReference type="ChEBI" id="CHEBI:30616"/>
        <dbReference type="ChEBI" id="CHEBI:33019"/>
        <dbReference type="ChEBI" id="CHEBI:57972"/>
        <dbReference type="ChEBI" id="CHEBI:78442"/>
        <dbReference type="ChEBI" id="CHEBI:78497"/>
        <dbReference type="ChEBI" id="CHEBI:456215"/>
        <dbReference type="EC" id="6.1.1.7"/>
    </reaction>
</comment>
<evidence type="ECO:0000256" key="6">
    <source>
        <dbReference type="ARBA" id="ARBA00022833"/>
    </source>
</evidence>
<dbReference type="FunFam" id="3.30.980.10:FF:000004">
    <property type="entry name" value="Alanine--tRNA ligase, cytoplasmic"/>
    <property type="match status" value="1"/>
</dbReference>
<dbReference type="PANTHER" id="PTHR11777">
    <property type="entry name" value="ALANYL-TRNA SYNTHETASE"/>
    <property type="match status" value="1"/>
</dbReference>
<dbReference type="InterPro" id="IPR050058">
    <property type="entry name" value="Ala-tRNA_ligase"/>
</dbReference>
<evidence type="ECO:0000313" key="14">
    <source>
        <dbReference type="EMBL" id="KAG8460057.1"/>
    </source>
</evidence>
<organism evidence="14 15">
    <name type="scientific">Diacronema lutheri</name>
    <name type="common">Unicellular marine alga</name>
    <name type="synonym">Monochrysis lutheri</name>
    <dbReference type="NCBI Taxonomy" id="2081491"/>
    <lineage>
        <taxon>Eukaryota</taxon>
        <taxon>Haptista</taxon>
        <taxon>Haptophyta</taxon>
        <taxon>Pavlovophyceae</taxon>
        <taxon>Pavlovales</taxon>
        <taxon>Pavlovaceae</taxon>
        <taxon>Diacronema</taxon>
    </lineage>
</organism>
<keyword evidence="3 12" id="KW-0436">Ligase</keyword>
<evidence type="ECO:0000313" key="15">
    <source>
        <dbReference type="Proteomes" id="UP000751190"/>
    </source>
</evidence>
<dbReference type="SUPFAM" id="SSF55186">
    <property type="entry name" value="ThrRS/AlaRS common domain"/>
    <property type="match status" value="1"/>
</dbReference>
<reference evidence="14" key="1">
    <citation type="submission" date="2021-05" db="EMBL/GenBank/DDBJ databases">
        <title>The genome of the haptophyte Pavlova lutheri (Diacronema luteri, Pavlovales) - a model for lipid biosynthesis in eukaryotic algae.</title>
        <authorList>
            <person name="Hulatt C.J."/>
            <person name="Posewitz M.C."/>
        </authorList>
    </citation>
    <scope>NUCLEOTIDE SEQUENCE</scope>
    <source>
        <strain evidence="14">NIVA-4/92</strain>
    </source>
</reference>
<keyword evidence="15" id="KW-1185">Reference proteome</keyword>
<dbReference type="InterPro" id="IPR018163">
    <property type="entry name" value="Thr/Ala-tRNA-synth_IIc_edit"/>
</dbReference>
<dbReference type="Gene3D" id="3.30.980.10">
    <property type="entry name" value="Threonyl-trna Synthetase, Chain A, domain 2"/>
    <property type="match status" value="1"/>
</dbReference>
<dbReference type="InterPro" id="IPR018162">
    <property type="entry name" value="Ala-tRNA-ligase_IIc_anticod-bd"/>
</dbReference>
<feature type="binding site" evidence="12">
    <location>
        <position position="720"/>
    </location>
    <ligand>
        <name>Zn(2+)</name>
        <dbReference type="ChEBI" id="CHEBI:29105"/>
    </ligand>
</feature>
<feature type="binding site" evidence="12">
    <location>
        <position position="716"/>
    </location>
    <ligand>
        <name>Zn(2+)</name>
        <dbReference type="ChEBI" id="CHEBI:29105"/>
    </ligand>
</feature>
<dbReference type="InterPro" id="IPR002318">
    <property type="entry name" value="Ala-tRNA-lgiase_IIc"/>
</dbReference>
<evidence type="ECO:0000256" key="2">
    <source>
        <dbReference type="ARBA" id="ARBA00022555"/>
    </source>
</evidence>
<dbReference type="GO" id="GO:0005524">
    <property type="term" value="F:ATP binding"/>
    <property type="evidence" value="ECO:0007669"/>
    <property type="project" value="UniProtKB-UniRule"/>
</dbReference>
<keyword evidence="5 12" id="KW-0547">Nucleotide-binding</keyword>
<dbReference type="SUPFAM" id="SSF55681">
    <property type="entry name" value="Class II aaRS and biotin synthetases"/>
    <property type="match status" value="1"/>
</dbReference>
<keyword evidence="6 12" id="KW-0862">Zinc</keyword>
<gene>
    <name evidence="14" type="ORF">KFE25_014202</name>
</gene>
<dbReference type="InterPro" id="IPR045864">
    <property type="entry name" value="aa-tRNA-synth_II/BPL/LPL"/>
</dbReference>
<dbReference type="Gene3D" id="2.40.30.130">
    <property type="match status" value="1"/>
</dbReference>
<sequence length="1065" mass="113168">MASVQDYIASHALEAKLSAVVNELIAALPAAPFQFLAARLRAAESADAPAVPPTPAAPDGAALQPEIASYLTEHDVADVLEGCVNAAVIARSPTPLATIADLLDAHKSRPTFRTTAQVRKAFIDYFTQTKGVEHTFWASSPVVPLNDPTLLFINSGMNQFKPIFLGKADPSSEMAQLKRAANSQKCIRAGGKHNDLDDVGKDVYHHTFFEMLGNWSFGDYFKEEAITWAWQLLTEVYGIDPSRLYITYFEGCDELGVPADVEARDLWCRFVPPERVLAFGMKDNFWEMGETGPCGPCSEIHFDRIGGRDAAALVNQDDPDVLEIWNLVFMQFNREQDRTLIRLPRPCVDTGMGLERVASVLLDKRSNYDIDLFAGLFDAIRTVVGPDRLRPYAGKVGAEDADLVDMAYRVVADHIRTLTFSIADGALPSNEGRGYVLRRILRRAVRYGADILKAPAGFFHQLVAPLVELMGDAFPELRAKPNAVAAVIQEEEAQFTRTLANGLKEFTKRAAKLQRGATLPGGDVHALFTSFGFPPDLTELMAAEKGLAVDMAAFDALLEKTKQESRGASAFGTGGSLALEADQLDKLSKLGVLPTDDSHKYAWDVAGARGEPLACTVRAIYAGQKEGFLERADAGREVGVVLDATPFYAEQGGQVYDTGSLLAPDGSEPLIAVGDVQKFGGYVLHIGTVGARGLEVGARVSARVDYARRAPIARNHTMTHVLNLALRSTLGDGCDQRGSLVTAERARFDFAFNRPLTDEETAKVEADVRAAISAKLAVHALEVPLKQAQTVASLRCVFGEAYPDPVRVLSVGVPVDALLAKPTDSTWADFSIEFCGGTHLANTAEAEAFALLQEEGVARGVRRIVCTAGAAAKEAIALGEALGARVDGARALDGERFAAELGALKVEVAEAVVPYTVKRRLQAQVDELASIALEAAKASAKALLEAAKAEGTALGEAARGASSKCVVAQLAIDADAKAVDAASVAFKAAAPDTPSLLFGVSKGALSAVAVSSNGALSAKEWLGAAIAPSGGKGGGNAGRAMGASRDASQVAKCVEEGDAFAASKL</sequence>
<dbReference type="InterPro" id="IPR009000">
    <property type="entry name" value="Transl_B-barrel_sf"/>
</dbReference>
<dbReference type="Gene3D" id="3.30.930.10">
    <property type="entry name" value="Bira Bifunctional Protein, Domain 2"/>
    <property type="match status" value="1"/>
</dbReference>
<dbReference type="Pfam" id="PF01411">
    <property type="entry name" value="tRNA-synt_2c"/>
    <property type="match status" value="1"/>
</dbReference>
<dbReference type="EC" id="6.1.1.7" evidence="12"/>
<evidence type="ECO:0000256" key="4">
    <source>
        <dbReference type="ARBA" id="ARBA00022723"/>
    </source>
</evidence>
<keyword evidence="12" id="KW-0963">Cytoplasm</keyword>
<name>A0A8J6C2R0_DIALT</name>
<dbReference type="SUPFAM" id="SSF101353">
    <property type="entry name" value="Putative anticodon-binding domain of alanyl-tRNA synthetase (AlaRS)"/>
    <property type="match status" value="1"/>
</dbReference>
<dbReference type="Proteomes" id="UP000751190">
    <property type="component" value="Unassembled WGS sequence"/>
</dbReference>
<keyword evidence="8 12" id="KW-0694">RNA-binding</keyword>
<keyword evidence="9 12" id="KW-0648">Protein biosynthesis</keyword>
<keyword evidence="10 12" id="KW-0030">Aminoacyl-tRNA synthetase</keyword>
<evidence type="ECO:0000256" key="9">
    <source>
        <dbReference type="ARBA" id="ARBA00022917"/>
    </source>
</evidence>
<dbReference type="FunFam" id="3.30.930.10:FF:000011">
    <property type="entry name" value="Alanine--tRNA ligase, cytoplasmic"/>
    <property type="match status" value="1"/>
</dbReference>
<evidence type="ECO:0000256" key="12">
    <source>
        <dbReference type="HAMAP-Rule" id="MF_03133"/>
    </source>
</evidence>
<feature type="binding site" evidence="12">
    <location>
        <position position="839"/>
    </location>
    <ligand>
        <name>Zn(2+)</name>
        <dbReference type="ChEBI" id="CHEBI:29105"/>
    </ligand>
</feature>
<evidence type="ECO:0000256" key="3">
    <source>
        <dbReference type="ARBA" id="ARBA00022598"/>
    </source>
</evidence>
<proteinExistence type="inferred from homology"/>
<comment type="similarity">
    <text evidence="1">Belongs to the class-II aminoacyl-tRNA synthetase family. Alax-L subfamily.</text>
</comment>
<dbReference type="OMA" id="NKKDNFW"/>
<dbReference type="GO" id="GO:0005739">
    <property type="term" value="C:mitochondrion"/>
    <property type="evidence" value="ECO:0007669"/>
    <property type="project" value="UniProtKB-SubCell"/>
</dbReference>
<dbReference type="PRINTS" id="PR00980">
    <property type="entry name" value="TRNASYNTHALA"/>
</dbReference>
<feature type="domain" description="Alanyl-transfer RNA synthetases family profile" evidence="13">
    <location>
        <begin position="113"/>
        <end position="878"/>
    </location>
</feature>
<evidence type="ECO:0000256" key="11">
    <source>
        <dbReference type="ARBA" id="ARBA00048300"/>
    </source>
</evidence>
<keyword evidence="12" id="KW-0496">Mitochondrion</keyword>
<dbReference type="GO" id="GO:0004813">
    <property type="term" value="F:alanine-tRNA ligase activity"/>
    <property type="evidence" value="ECO:0007669"/>
    <property type="project" value="UniProtKB-UniRule"/>
</dbReference>
<dbReference type="GO" id="GO:0008270">
    <property type="term" value="F:zinc ion binding"/>
    <property type="evidence" value="ECO:0007669"/>
    <property type="project" value="UniProtKB-UniRule"/>
</dbReference>
<accession>A0A8J6C2R0</accession>
<dbReference type="GO" id="GO:0002161">
    <property type="term" value="F:aminoacyl-tRNA deacylase activity"/>
    <property type="evidence" value="ECO:0007669"/>
    <property type="project" value="TreeGrafter"/>
</dbReference>
<dbReference type="Gene3D" id="3.10.310.40">
    <property type="match status" value="1"/>
</dbReference>
<dbReference type="SUPFAM" id="SSF50447">
    <property type="entry name" value="Translation proteins"/>
    <property type="match status" value="1"/>
</dbReference>
<protein>
    <recommendedName>
        <fullName evidence="12">Alanine--tRNA ligase</fullName>
        <ecNumber evidence="12">6.1.1.7</ecNumber>
    </recommendedName>
    <alternativeName>
        <fullName evidence="12">Alanyl-tRNA synthetase</fullName>
        <shortName evidence="12">AlaRS</shortName>
    </alternativeName>
</protein>
<dbReference type="PROSITE" id="PS50860">
    <property type="entry name" value="AA_TRNA_LIGASE_II_ALA"/>
    <property type="match status" value="1"/>
</dbReference>
<dbReference type="GO" id="GO:0070143">
    <property type="term" value="P:mitochondrial alanyl-tRNA aminoacylation"/>
    <property type="evidence" value="ECO:0007669"/>
    <property type="project" value="UniProtKB-UniRule"/>
</dbReference>
<evidence type="ECO:0000256" key="7">
    <source>
        <dbReference type="ARBA" id="ARBA00022840"/>
    </source>
</evidence>
<dbReference type="EMBL" id="JAGTXO010000035">
    <property type="protein sequence ID" value="KAG8460057.1"/>
    <property type="molecule type" value="Genomic_DNA"/>
</dbReference>
<dbReference type="SMART" id="SM00863">
    <property type="entry name" value="tRNA_SAD"/>
    <property type="match status" value="1"/>
</dbReference>
<dbReference type="InterPro" id="IPR018165">
    <property type="entry name" value="Ala-tRNA-synth_IIc_core"/>
</dbReference>
<comment type="domain">
    <text evidence="12">Consists of three domains; the N-terminal catalytic domain, the editing domain and the C-terminal C-Ala domain. The editing domain removes incorrectly charged amino acids, while the C-Ala domain, along with tRNA(Ala), serves as a bridge to cooperatively bring together the editing and aminoacylation centers thus stimulating deacylation of misacylated tRNAs.</text>
</comment>
<dbReference type="OrthoDB" id="2423964at2759"/>
<evidence type="ECO:0000259" key="13">
    <source>
        <dbReference type="PROSITE" id="PS50860"/>
    </source>
</evidence>
<evidence type="ECO:0000256" key="1">
    <source>
        <dbReference type="ARBA" id="ARBA00008429"/>
    </source>
</evidence>
<evidence type="ECO:0000256" key="10">
    <source>
        <dbReference type="ARBA" id="ARBA00023146"/>
    </source>
</evidence>
<dbReference type="GO" id="GO:0000049">
    <property type="term" value="F:tRNA binding"/>
    <property type="evidence" value="ECO:0007669"/>
    <property type="project" value="UniProtKB-KW"/>
</dbReference>
<dbReference type="NCBIfam" id="TIGR00344">
    <property type="entry name" value="alaS"/>
    <property type="match status" value="1"/>
</dbReference>
<evidence type="ECO:0000256" key="8">
    <source>
        <dbReference type="ARBA" id="ARBA00022884"/>
    </source>
</evidence>
<dbReference type="HAMAP" id="MF_00036_B">
    <property type="entry name" value="Ala_tRNA_synth_B"/>
    <property type="match status" value="1"/>
</dbReference>
<comment type="function">
    <text evidence="12">Catalyzes the attachment of alanine to tRNA(Ala) in a two-step reaction: alanine is first activated by ATP to form Ala-AMP and then transferred to the acceptor end of tRNA(Ala). Also edits incorrectly charged tRNA(Ala) via its editing domain.</text>
</comment>
<comment type="cofactor">
    <cofactor evidence="12">
        <name>Zn(2+)</name>
        <dbReference type="ChEBI" id="CHEBI:29105"/>
    </cofactor>
    <text evidence="12">Binds 1 zinc ion per subunit.</text>
</comment>
<comment type="caution">
    <text evidence="14">The sequence shown here is derived from an EMBL/GenBank/DDBJ whole genome shotgun (WGS) entry which is preliminary data.</text>
</comment>